<comment type="caution">
    <text evidence="6">The sequence shown here is derived from an EMBL/GenBank/DDBJ whole genome shotgun (WGS) entry which is preliminary data.</text>
</comment>
<dbReference type="InterPro" id="IPR011761">
    <property type="entry name" value="ATP-grasp"/>
</dbReference>
<dbReference type="AlphaFoldDB" id="A0A2T5IQA7"/>
<dbReference type="NCBIfam" id="NF009406">
    <property type="entry name" value="PRK12767.1-5"/>
    <property type="match status" value="1"/>
</dbReference>
<name>A0A2T5IQA7_9LACT</name>
<evidence type="ECO:0000256" key="1">
    <source>
        <dbReference type="ARBA" id="ARBA00022598"/>
    </source>
</evidence>
<dbReference type="GO" id="GO:0016874">
    <property type="term" value="F:ligase activity"/>
    <property type="evidence" value="ECO:0007669"/>
    <property type="project" value="UniProtKB-KW"/>
</dbReference>
<reference evidence="6 7" key="1">
    <citation type="submission" date="2018-04" db="EMBL/GenBank/DDBJ databases">
        <title>Genomic Encyclopedia of Archaeal and Bacterial Type Strains, Phase II (KMG-II): from individual species to whole genera.</title>
        <authorList>
            <person name="Goeker M."/>
        </authorList>
    </citation>
    <scope>NUCLEOTIDE SEQUENCE [LARGE SCALE GENOMIC DNA]</scope>
    <source>
        <strain evidence="6 7">DSM 18806</strain>
    </source>
</reference>
<feature type="domain" description="ATP-grasp" evidence="5">
    <location>
        <begin position="117"/>
        <end position="293"/>
    </location>
</feature>
<sequence length="322" mass="36091">MMNLLILSCGTRNKIVQAFKKELGDAGKVFATDCSELAPALYDADDYFIVPREDAEGYLEVILSICKENKVAAVLSLIDPELSLLAENRQRFLEIGTLPIISGYEEVEMCFDKYRMFRFLQENGFRTVQSYRDKADFQAAVATGQVTYPVFVKPVKGSASININKASSEAELDLMLNRHEGMLIQEFMDGTEYGADVYIDMISGEVVSIFIKEKIKMRAGETDKSVSVKDDALFGMIKQMAEKAGFRGIIDIDIFQVAGQYYLSEVNPRFGGGYPHAYACGINVPKLIFNNIAGTINEAAIGDYKENIYMMKYNEVKIMDRN</sequence>
<dbReference type="Gene3D" id="3.30.470.20">
    <property type="entry name" value="ATP-grasp fold, B domain"/>
    <property type="match status" value="1"/>
</dbReference>
<dbReference type="RefSeq" id="WP_108031666.1">
    <property type="nucleotide sequence ID" value="NZ_QAOM01000002.1"/>
</dbReference>
<dbReference type="PROSITE" id="PS50975">
    <property type="entry name" value="ATP_GRASP"/>
    <property type="match status" value="1"/>
</dbReference>
<dbReference type="InterPro" id="IPR052032">
    <property type="entry name" value="ATP-dep_AA_Ligase"/>
</dbReference>
<evidence type="ECO:0000256" key="3">
    <source>
        <dbReference type="ARBA" id="ARBA00022840"/>
    </source>
</evidence>
<dbReference type="InterPro" id="IPR048764">
    <property type="entry name" value="PylC_N"/>
</dbReference>
<dbReference type="PANTHER" id="PTHR43585">
    <property type="entry name" value="FUMIPYRROLE BIOSYNTHESIS PROTEIN C"/>
    <property type="match status" value="1"/>
</dbReference>
<dbReference type="PANTHER" id="PTHR43585:SF2">
    <property type="entry name" value="ATP-GRASP ENZYME FSQD"/>
    <property type="match status" value="1"/>
</dbReference>
<dbReference type="Gene3D" id="3.40.50.20">
    <property type="match status" value="1"/>
</dbReference>
<dbReference type="Pfam" id="PF15632">
    <property type="entry name" value="ATPgrasp_Ter"/>
    <property type="match status" value="1"/>
</dbReference>
<proteinExistence type="predicted"/>
<evidence type="ECO:0000313" key="6">
    <source>
        <dbReference type="EMBL" id="PTQ86015.1"/>
    </source>
</evidence>
<evidence type="ECO:0000313" key="7">
    <source>
        <dbReference type="Proteomes" id="UP000244161"/>
    </source>
</evidence>
<keyword evidence="1" id="KW-0436">Ligase</keyword>
<protein>
    <submittedName>
        <fullName evidence="6">Carbamoyl-phosphate synthase large subunit</fullName>
    </submittedName>
</protein>
<gene>
    <name evidence="6" type="ORF">C8U37_102118</name>
</gene>
<dbReference type="OrthoDB" id="9803907at2"/>
<keyword evidence="7" id="KW-1185">Reference proteome</keyword>
<dbReference type="EMBL" id="QAOM01000002">
    <property type="protein sequence ID" value="PTQ86015.1"/>
    <property type="molecule type" value="Genomic_DNA"/>
</dbReference>
<evidence type="ECO:0000256" key="2">
    <source>
        <dbReference type="ARBA" id="ARBA00022741"/>
    </source>
</evidence>
<keyword evidence="2 4" id="KW-0547">Nucleotide-binding</keyword>
<dbReference type="Gene3D" id="3.30.1490.20">
    <property type="entry name" value="ATP-grasp fold, A domain"/>
    <property type="match status" value="1"/>
</dbReference>
<organism evidence="6 7">
    <name type="scientific">Trichococcus patagoniensis</name>
    <dbReference type="NCBI Taxonomy" id="382641"/>
    <lineage>
        <taxon>Bacteria</taxon>
        <taxon>Bacillati</taxon>
        <taxon>Bacillota</taxon>
        <taxon>Bacilli</taxon>
        <taxon>Lactobacillales</taxon>
        <taxon>Carnobacteriaceae</taxon>
        <taxon>Trichococcus</taxon>
    </lineage>
</organism>
<dbReference type="GO" id="GO:0005524">
    <property type="term" value="F:ATP binding"/>
    <property type="evidence" value="ECO:0007669"/>
    <property type="project" value="UniProtKB-UniRule"/>
</dbReference>
<accession>A0A2T5IQA7</accession>
<evidence type="ECO:0000256" key="4">
    <source>
        <dbReference type="PROSITE-ProRule" id="PRU00409"/>
    </source>
</evidence>
<keyword evidence="3 4" id="KW-0067">ATP-binding</keyword>
<dbReference type="GO" id="GO:0046872">
    <property type="term" value="F:metal ion binding"/>
    <property type="evidence" value="ECO:0007669"/>
    <property type="project" value="InterPro"/>
</dbReference>
<dbReference type="SUPFAM" id="SSF56059">
    <property type="entry name" value="Glutathione synthetase ATP-binding domain-like"/>
    <property type="match status" value="1"/>
</dbReference>
<dbReference type="Proteomes" id="UP000244161">
    <property type="component" value="Unassembled WGS sequence"/>
</dbReference>
<dbReference type="Pfam" id="PF21360">
    <property type="entry name" value="PylC-like_N"/>
    <property type="match status" value="1"/>
</dbReference>
<dbReference type="InterPro" id="IPR013815">
    <property type="entry name" value="ATP_grasp_subdomain_1"/>
</dbReference>
<evidence type="ECO:0000259" key="5">
    <source>
        <dbReference type="PROSITE" id="PS50975"/>
    </source>
</evidence>